<feature type="transmembrane region" description="Helical" evidence="1">
    <location>
        <begin position="168"/>
        <end position="185"/>
    </location>
</feature>
<dbReference type="InterPro" id="IPR029058">
    <property type="entry name" value="AB_hydrolase_fold"/>
</dbReference>
<keyword evidence="3" id="KW-1185">Reference proteome</keyword>
<evidence type="ECO:0000313" key="3">
    <source>
        <dbReference type="Proteomes" id="UP000032564"/>
    </source>
</evidence>
<feature type="transmembrane region" description="Helical" evidence="1">
    <location>
        <begin position="136"/>
        <end position="156"/>
    </location>
</feature>
<keyword evidence="1" id="KW-0472">Membrane</keyword>
<keyword evidence="1" id="KW-0812">Transmembrane</keyword>
<dbReference type="Proteomes" id="UP000032564">
    <property type="component" value="Unassembled WGS sequence"/>
</dbReference>
<proteinExistence type="predicted"/>
<dbReference type="SUPFAM" id="SSF53474">
    <property type="entry name" value="alpha/beta-Hydrolases"/>
    <property type="match status" value="1"/>
</dbReference>
<keyword evidence="1" id="KW-1133">Transmembrane helix</keyword>
<organism evidence="2 3">
    <name type="scientific">Agrobacterium arsenijevicii</name>
    <dbReference type="NCBI Taxonomy" id="1585697"/>
    <lineage>
        <taxon>Bacteria</taxon>
        <taxon>Pseudomonadati</taxon>
        <taxon>Pseudomonadota</taxon>
        <taxon>Alphaproteobacteria</taxon>
        <taxon>Hyphomicrobiales</taxon>
        <taxon>Rhizobiaceae</taxon>
        <taxon>Rhizobium/Agrobacterium group</taxon>
        <taxon>Agrobacterium</taxon>
    </lineage>
</organism>
<name>A0ABR5D2V1_9HYPH</name>
<dbReference type="RefSeq" id="WP_045022170.1">
    <property type="nucleotide sequence ID" value="NZ_CP166106.1"/>
</dbReference>
<accession>A0ABR5D2V1</accession>
<evidence type="ECO:0000256" key="1">
    <source>
        <dbReference type="SAM" id="Phobius"/>
    </source>
</evidence>
<reference evidence="2 3" key="1">
    <citation type="submission" date="2014-12" db="EMBL/GenBank/DDBJ databases">
        <authorList>
            <person name="Kuzmanovic N."/>
            <person name="Pulawska J."/>
            <person name="Obradovic A."/>
        </authorList>
    </citation>
    <scope>NUCLEOTIDE SEQUENCE [LARGE SCALE GENOMIC DNA]</scope>
    <source>
        <strain evidence="2 3">KFB 330</strain>
    </source>
</reference>
<comment type="caution">
    <text evidence="2">The sequence shown here is derived from an EMBL/GenBank/DDBJ whole genome shotgun (WGS) entry which is preliminary data.</text>
</comment>
<gene>
    <name evidence="2" type="ORF">RP75_20920</name>
</gene>
<dbReference type="EMBL" id="JWIT01000017">
    <property type="protein sequence ID" value="KJF71402.1"/>
    <property type="molecule type" value="Genomic_DNA"/>
</dbReference>
<evidence type="ECO:0000313" key="2">
    <source>
        <dbReference type="EMBL" id="KJF71402.1"/>
    </source>
</evidence>
<dbReference type="Gene3D" id="3.40.50.1820">
    <property type="entry name" value="alpha/beta hydrolase"/>
    <property type="match status" value="1"/>
</dbReference>
<sequence>MPEARPVDPAAGPKAKSRAAARQAVILVHGMGEQIPMDTIKGFVTSLSTSIDEDGQIQTAEIWSKPDSRTGSLELRRLTTRKSKKGGAFANGVRTDFYELYWADLTAGSTVDQLVGWIRYLLFRPWSKVPVSVRPAWLVLCVLSFFASALFMLSFIPEACWRAWFPSWFSQSMAIGIAGFLGLGAQQLGTTTFGRVVKYTRADPVNIAARAAVRERGLALLRELHKRQGEEKYDRVIVVGHSLGSILAYDLLNYYWAEREQARAFVEGSDAFGKLAAVEAAARALHLGGSDIETKRSAFRVAQADLRRSMSEDAVDEDARWLISDLVTFGSPLTHSEFLLASSQDDLRQRQADRELPTCPPIIEALEEWRVAEAEKLALLPPGYKPQALMAYPNRNPGNIWSLHHAAVFAVVRWTNIFDQSKFVLFGDVISGPMRNAYGIGVRDENLADLDGQSFRFSHTRYWHAKQSAKRQALFRSVVNILDEDS</sequence>
<protein>
    <submittedName>
        <fullName evidence="2">Uncharacterized protein</fullName>
    </submittedName>
</protein>